<dbReference type="Pfam" id="PF09588">
    <property type="entry name" value="YqaJ"/>
    <property type="match status" value="1"/>
</dbReference>
<proteinExistence type="predicted"/>
<dbReference type="Proteomes" id="UP000683360">
    <property type="component" value="Unassembled WGS sequence"/>
</dbReference>
<dbReference type="InterPro" id="IPR019080">
    <property type="entry name" value="YqaJ_viral_recombinase"/>
</dbReference>
<dbReference type="PANTHER" id="PTHR46609:SF8">
    <property type="entry name" value="YQAJ VIRAL RECOMBINASE DOMAIN-CONTAINING PROTEIN"/>
    <property type="match status" value="1"/>
</dbReference>
<dbReference type="InterPro" id="IPR011604">
    <property type="entry name" value="PDDEXK-like_dom_sf"/>
</dbReference>
<name>A0A8S3TWC7_MYTED</name>
<evidence type="ECO:0000313" key="3">
    <source>
        <dbReference type="Proteomes" id="UP000683360"/>
    </source>
</evidence>
<sequence>MRHGTENEINALATLHSKVLPSYFPNLSYYEEGIRIVKTGSRDIIGVSPDGSIRASQKNVITSENITFAVEVKCPMSVYNTPVYYKIPERYICQVMLEMRALGCKECLFVCWSEESSTVFRVRIKQRLIALILNETMDVYYGDNKTAPSRENKRNESTLQRSIRAVRIHW</sequence>
<evidence type="ECO:0000259" key="1">
    <source>
        <dbReference type="Pfam" id="PF09588"/>
    </source>
</evidence>
<dbReference type="Gene3D" id="3.90.320.10">
    <property type="match status" value="1"/>
</dbReference>
<feature type="domain" description="YqaJ viral recombinase" evidence="1">
    <location>
        <begin position="36"/>
        <end position="100"/>
    </location>
</feature>
<dbReference type="InterPro" id="IPR051703">
    <property type="entry name" value="NF-kappa-B_Signaling_Reg"/>
</dbReference>
<organism evidence="2 3">
    <name type="scientific">Mytilus edulis</name>
    <name type="common">Blue mussel</name>
    <dbReference type="NCBI Taxonomy" id="6550"/>
    <lineage>
        <taxon>Eukaryota</taxon>
        <taxon>Metazoa</taxon>
        <taxon>Spiralia</taxon>
        <taxon>Lophotrochozoa</taxon>
        <taxon>Mollusca</taxon>
        <taxon>Bivalvia</taxon>
        <taxon>Autobranchia</taxon>
        <taxon>Pteriomorphia</taxon>
        <taxon>Mytilida</taxon>
        <taxon>Mytiloidea</taxon>
        <taxon>Mytilidae</taxon>
        <taxon>Mytilinae</taxon>
        <taxon>Mytilus</taxon>
    </lineage>
</organism>
<dbReference type="EMBL" id="CAJPWZ010002261">
    <property type="protein sequence ID" value="CAG2234683.1"/>
    <property type="molecule type" value="Genomic_DNA"/>
</dbReference>
<dbReference type="OrthoDB" id="6153424at2759"/>
<dbReference type="PANTHER" id="PTHR46609">
    <property type="entry name" value="EXONUCLEASE, PHAGE-TYPE/RECB, C-TERMINAL DOMAIN-CONTAINING PROTEIN"/>
    <property type="match status" value="1"/>
</dbReference>
<reference evidence="2" key="1">
    <citation type="submission" date="2021-03" db="EMBL/GenBank/DDBJ databases">
        <authorList>
            <person name="Bekaert M."/>
        </authorList>
    </citation>
    <scope>NUCLEOTIDE SEQUENCE</scope>
</reference>
<keyword evidence="3" id="KW-1185">Reference proteome</keyword>
<accession>A0A8S3TWC7</accession>
<gene>
    <name evidence="2" type="ORF">MEDL_47272</name>
</gene>
<evidence type="ECO:0000313" key="2">
    <source>
        <dbReference type="EMBL" id="CAG2234683.1"/>
    </source>
</evidence>
<comment type="caution">
    <text evidence="2">The sequence shown here is derived from an EMBL/GenBank/DDBJ whole genome shotgun (WGS) entry which is preliminary data.</text>
</comment>
<dbReference type="InterPro" id="IPR011335">
    <property type="entry name" value="Restrct_endonuc-II-like"/>
</dbReference>
<dbReference type="GO" id="GO:0006281">
    <property type="term" value="P:DNA repair"/>
    <property type="evidence" value="ECO:0007669"/>
    <property type="project" value="UniProtKB-ARBA"/>
</dbReference>
<protein>
    <recommendedName>
        <fullName evidence="1">YqaJ viral recombinase domain-containing protein</fullName>
    </recommendedName>
</protein>
<dbReference type="SUPFAM" id="SSF52980">
    <property type="entry name" value="Restriction endonuclease-like"/>
    <property type="match status" value="1"/>
</dbReference>
<dbReference type="AlphaFoldDB" id="A0A8S3TWC7"/>